<dbReference type="InterPro" id="IPR016181">
    <property type="entry name" value="Acyl_CoA_acyltransferase"/>
</dbReference>
<dbReference type="InterPro" id="IPR020476">
    <property type="entry name" value="Nudix_hydrolase"/>
</dbReference>
<dbReference type="PANTHER" id="PTHR43736">
    <property type="entry name" value="ADP-RIBOSE PYROPHOSPHATASE"/>
    <property type="match status" value="1"/>
</dbReference>
<dbReference type="Gene3D" id="3.90.79.10">
    <property type="entry name" value="Nucleoside Triphosphate Pyrophosphohydrolase"/>
    <property type="match status" value="1"/>
</dbReference>
<reference evidence="5 6" key="1">
    <citation type="journal article" date="2016" name="Nat. Commun.">
        <title>Thousands of microbial genomes shed light on interconnected biogeochemical processes in an aquifer system.</title>
        <authorList>
            <person name="Anantharaman K."/>
            <person name="Brown C.T."/>
            <person name="Hug L.A."/>
            <person name="Sharon I."/>
            <person name="Castelle C.J."/>
            <person name="Probst A.J."/>
            <person name="Thomas B.C."/>
            <person name="Singh A."/>
            <person name="Wilkins M.J."/>
            <person name="Karaoz U."/>
            <person name="Brodie E.L."/>
            <person name="Williams K.H."/>
            <person name="Hubbard S.S."/>
            <person name="Banfield J.F."/>
        </authorList>
    </citation>
    <scope>NUCLEOTIDE SEQUENCE [LARGE SCALE GENOMIC DNA]</scope>
</reference>
<dbReference type="Pfam" id="PF00583">
    <property type="entry name" value="Acetyltransf_1"/>
    <property type="match status" value="1"/>
</dbReference>
<dbReference type="InterPro" id="IPR015797">
    <property type="entry name" value="NUDIX_hydrolase-like_dom_sf"/>
</dbReference>
<feature type="domain" description="Nudix hydrolase" evidence="4">
    <location>
        <begin position="12"/>
        <end position="139"/>
    </location>
</feature>
<dbReference type="InterPro" id="IPR020084">
    <property type="entry name" value="NUDIX_hydrolase_CS"/>
</dbReference>
<proteinExistence type="inferred from homology"/>
<evidence type="ECO:0000259" key="3">
    <source>
        <dbReference type="PROSITE" id="PS51186"/>
    </source>
</evidence>
<dbReference type="AlphaFoldDB" id="A0A1G2P9Q2"/>
<gene>
    <name evidence="5" type="ORF">A3G03_01635</name>
</gene>
<dbReference type="InterPro" id="IPR000182">
    <property type="entry name" value="GNAT_dom"/>
</dbReference>
<comment type="caution">
    <text evidence="5">The sequence shown here is derived from an EMBL/GenBank/DDBJ whole genome shotgun (WGS) entry which is preliminary data.</text>
</comment>
<dbReference type="PANTHER" id="PTHR43736:SF1">
    <property type="entry name" value="DIHYDRONEOPTERIN TRIPHOSPHATE DIPHOSPHATASE"/>
    <property type="match status" value="1"/>
</dbReference>
<evidence type="ECO:0000259" key="4">
    <source>
        <dbReference type="PROSITE" id="PS51462"/>
    </source>
</evidence>
<dbReference type="PROSITE" id="PS51462">
    <property type="entry name" value="NUDIX"/>
    <property type="match status" value="1"/>
</dbReference>
<dbReference type="InterPro" id="IPR000086">
    <property type="entry name" value="NUDIX_hydrolase_dom"/>
</dbReference>
<dbReference type="PROSITE" id="PS00893">
    <property type="entry name" value="NUDIX_BOX"/>
    <property type="match status" value="1"/>
</dbReference>
<evidence type="ECO:0000313" key="6">
    <source>
        <dbReference type="Proteomes" id="UP000176355"/>
    </source>
</evidence>
<sequence length="270" mass="30595">MKNFCGLCGFNNPKGTATGIIIKEGKVLVVKRKEEPFKGDWDFPGGYMDAGETSEQTMKREIKEELGVDCDTTFIGWFPGNGFWQGKKFAVLNHAFLVEPKGVLKLNKKENSMMKFVPINKLKDIAFDSNKNIAKFVRNNFSVDFPRLLELVRQLDASAKVNENNFYKAVLDGYISKKFVKGKLVGIGWIFSRRTLLRKQAVIEDVVVDEKERGKGFGKEITLDLMRWAKATGVEVIELTSGSHRIAANELYKKVGFKLHPTNHYLYSVV</sequence>
<comment type="similarity">
    <text evidence="2">Belongs to the Nudix hydrolase family.</text>
</comment>
<dbReference type="SUPFAM" id="SSF55811">
    <property type="entry name" value="Nudix"/>
    <property type="match status" value="1"/>
</dbReference>
<dbReference type="Gene3D" id="3.40.630.30">
    <property type="match status" value="1"/>
</dbReference>
<dbReference type="Pfam" id="PF00293">
    <property type="entry name" value="NUDIX"/>
    <property type="match status" value="1"/>
</dbReference>
<dbReference type="EMBL" id="MHSL01000006">
    <property type="protein sequence ID" value="OHA44331.1"/>
    <property type="molecule type" value="Genomic_DNA"/>
</dbReference>
<organism evidence="5 6">
    <name type="scientific">Candidatus Taylorbacteria bacterium RIFCSPLOWO2_12_FULL_44_15c</name>
    <dbReference type="NCBI Taxonomy" id="1802333"/>
    <lineage>
        <taxon>Bacteria</taxon>
        <taxon>Candidatus Tayloriibacteriota</taxon>
    </lineage>
</organism>
<evidence type="ECO:0000256" key="2">
    <source>
        <dbReference type="RuleBase" id="RU003476"/>
    </source>
</evidence>
<feature type="domain" description="N-acetyltransferase" evidence="3">
    <location>
        <begin position="135"/>
        <end position="270"/>
    </location>
</feature>
<dbReference type="STRING" id="1802333.A3G03_01635"/>
<dbReference type="GO" id="GO:0016747">
    <property type="term" value="F:acyltransferase activity, transferring groups other than amino-acyl groups"/>
    <property type="evidence" value="ECO:0007669"/>
    <property type="project" value="InterPro"/>
</dbReference>
<keyword evidence="1 2" id="KW-0378">Hydrolase</keyword>
<name>A0A1G2P9Q2_9BACT</name>
<evidence type="ECO:0000313" key="5">
    <source>
        <dbReference type="EMBL" id="OHA44331.1"/>
    </source>
</evidence>
<evidence type="ECO:0008006" key="7">
    <source>
        <dbReference type="Google" id="ProtNLM"/>
    </source>
</evidence>
<dbReference type="CDD" id="cd04301">
    <property type="entry name" value="NAT_SF"/>
    <property type="match status" value="1"/>
</dbReference>
<evidence type="ECO:0000256" key="1">
    <source>
        <dbReference type="ARBA" id="ARBA00022801"/>
    </source>
</evidence>
<dbReference type="PROSITE" id="PS51186">
    <property type="entry name" value="GNAT"/>
    <property type="match status" value="1"/>
</dbReference>
<dbReference type="SUPFAM" id="SSF55729">
    <property type="entry name" value="Acyl-CoA N-acyltransferases (Nat)"/>
    <property type="match status" value="1"/>
</dbReference>
<accession>A0A1G2P9Q2</accession>
<protein>
    <recommendedName>
        <fullName evidence="7">N-acetyltransferase domain-containing protein</fullName>
    </recommendedName>
</protein>
<dbReference type="Proteomes" id="UP000176355">
    <property type="component" value="Unassembled WGS sequence"/>
</dbReference>
<dbReference type="GO" id="GO:0016787">
    <property type="term" value="F:hydrolase activity"/>
    <property type="evidence" value="ECO:0007669"/>
    <property type="project" value="UniProtKB-KW"/>
</dbReference>
<dbReference type="PRINTS" id="PR00502">
    <property type="entry name" value="NUDIXFAMILY"/>
</dbReference>